<name>A0AAU8HWV2_9FIRM</name>
<proteinExistence type="inferred from homology"/>
<dbReference type="InterPro" id="IPR002915">
    <property type="entry name" value="DeoC/FbaB/LacD_aldolase"/>
</dbReference>
<dbReference type="RefSeq" id="WP_353894404.1">
    <property type="nucleotide sequence ID" value="NZ_CP159485.1"/>
</dbReference>
<comment type="function">
    <text evidence="6 7">Catalyzes a reversible aldol reaction between acetaldehyde and D-glyceraldehyde 3-phosphate to generate 2-deoxy-D-ribose 5-phosphate.</text>
</comment>
<dbReference type="GO" id="GO:0009264">
    <property type="term" value="P:deoxyribonucleotide catabolic process"/>
    <property type="evidence" value="ECO:0007669"/>
    <property type="project" value="UniProtKB-UniRule"/>
</dbReference>
<dbReference type="GO" id="GO:0016052">
    <property type="term" value="P:carbohydrate catabolic process"/>
    <property type="evidence" value="ECO:0007669"/>
    <property type="project" value="TreeGrafter"/>
</dbReference>
<feature type="active site" description="Proton donor/acceptor" evidence="7">
    <location>
        <position position="184"/>
    </location>
</feature>
<dbReference type="InterPro" id="IPR011343">
    <property type="entry name" value="DeoC"/>
</dbReference>
<evidence type="ECO:0000256" key="4">
    <source>
        <dbReference type="ARBA" id="ARBA00023270"/>
    </source>
</evidence>
<dbReference type="SMART" id="SM01133">
    <property type="entry name" value="DeoC"/>
    <property type="match status" value="1"/>
</dbReference>
<feature type="active site" description="Schiff-base intermediate with acetaldehyde" evidence="7">
    <location>
        <position position="155"/>
    </location>
</feature>
<dbReference type="GO" id="GO:0004139">
    <property type="term" value="F:deoxyribose-phosphate aldolase activity"/>
    <property type="evidence" value="ECO:0007669"/>
    <property type="project" value="UniProtKB-UniRule"/>
</dbReference>
<reference evidence="8" key="1">
    <citation type="journal article" date="2018" name="Antonie Van Leeuwenhoek">
        <title>Proteinivorax hydrogeniformans sp. nov., an anaerobic, haloalkaliphilic bacterium fermenting proteinaceous compounds with high hydrogen production.</title>
        <authorList>
            <person name="Boltyanskaya Y."/>
            <person name="Detkova E."/>
            <person name="Pimenov N."/>
            <person name="Kevbrin V."/>
        </authorList>
    </citation>
    <scope>NUCLEOTIDE SEQUENCE</scope>
    <source>
        <strain evidence="8">Z-710</strain>
    </source>
</reference>
<comment type="subcellular location">
    <subcellularLocation>
        <location evidence="7">Cytoplasm</location>
    </subcellularLocation>
</comment>
<dbReference type="PANTHER" id="PTHR10889">
    <property type="entry name" value="DEOXYRIBOSE-PHOSPHATE ALDOLASE"/>
    <property type="match status" value="1"/>
</dbReference>
<keyword evidence="2 7" id="KW-0963">Cytoplasm</keyword>
<dbReference type="PIRSF" id="PIRSF001357">
    <property type="entry name" value="DeoC"/>
    <property type="match status" value="1"/>
</dbReference>
<keyword evidence="3 7" id="KW-0456">Lyase</keyword>
<sequence>MNFDQKLASMIDHTLLKAQSTKEQVTKLCKEAKEYNFATVCVNPSYIEQAKKELKGTNVGITTVIGFPLGASTSETKAFETKDAIAKGATEIDMVLNVGQMKSQNYDYVQEDIKAVVQAANGVTVKVILETCYLTDEEIVKACEFSVQANANFVKTSTGFGTGGATKEHIKLMRDTVGPEIGVKASGGVRDQKTAKEMVDSGATRIGASSSIDIVKGSASGNSDY</sequence>
<organism evidence="8">
    <name type="scientific">Proteinivorax hydrogeniformans</name>
    <dbReference type="NCBI Taxonomy" id="1826727"/>
    <lineage>
        <taxon>Bacteria</taxon>
        <taxon>Bacillati</taxon>
        <taxon>Bacillota</taxon>
        <taxon>Clostridia</taxon>
        <taxon>Eubacteriales</taxon>
        <taxon>Proteinivoracaceae</taxon>
        <taxon>Proteinivorax</taxon>
    </lineage>
</organism>
<evidence type="ECO:0000256" key="3">
    <source>
        <dbReference type="ARBA" id="ARBA00023239"/>
    </source>
</evidence>
<dbReference type="InterPro" id="IPR013785">
    <property type="entry name" value="Aldolase_TIM"/>
</dbReference>
<comment type="similarity">
    <text evidence="1 7">Belongs to the DeoC/FbaB aldolase family. DeoC type 1 subfamily.</text>
</comment>
<dbReference type="Gene3D" id="3.20.20.70">
    <property type="entry name" value="Aldolase class I"/>
    <property type="match status" value="1"/>
</dbReference>
<dbReference type="PANTHER" id="PTHR10889:SF1">
    <property type="entry name" value="DEOXYRIBOSE-PHOSPHATE ALDOLASE"/>
    <property type="match status" value="1"/>
</dbReference>
<dbReference type="Pfam" id="PF01791">
    <property type="entry name" value="DeoC"/>
    <property type="match status" value="1"/>
</dbReference>
<dbReference type="SUPFAM" id="SSF51569">
    <property type="entry name" value="Aldolase"/>
    <property type="match status" value="1"/>
</dbReference>
<evidence type="ECO:0000256" key="7">
    <source>
        <dbReference type="HAMAP-Rule" id="MF_00114"/>
    </source>
</evidence>
<comment type="catalytic activity">
    <reaction evidence="5 7">
        <text>2-deoxy-D-ribose 5-phosphate = D-glyceraldehyde 3-phosphate + acetaldehyde</text>
        <dbReference type="Rhea" id="RHEA:12821"/>
        <dbReference type="ChEBI" id="CHEBI:15343"/>
        <dbReference type="ChEBI" id="CHEBI:59776"/>
        <dbReference type="ChEBI" id="CHEBI:62877"/>
        <dbReference type="EC" id="4.1.2.4"/>
    </reaction>
</comment>
<dbReference type="CDD" id="cd00959">
    <property type="entry name" value="DeoC"/>
    <property type="match status" value="1"/>
</dbReference>
<protein>
    <recommendedName>
        <fullName evidence="7">Deoxyribose-phosphate aldolase</fullName>
        <shortName evidence="7">DERA</shortName>
        <ecNumber evidence="7">4.1.2.4</ecNumber>
    </recommendedName>
    <alternativeName>
        <fullName evidence="7">2-deoxy-D-ribose 5-phosphate aldolase</fullName>
    </alternativeName>
    <alternativeName>
        <fullName evidence="7">Phosphodeoxyriboaldolase</fullName>
        <shortName evidence="7">Deoxyriboaldolase</shortName>
    </alternativeName>
</protein>
<evidence type="ECO:0000256" key="2">
    <source>
        <dbReference type="ARBA" id="ARBA00022490"/>
    </source>
</evidence>
<dbReference type="EC" id="4.1.2.4" evidence="7"/>
<dbReference type="EMBL" id="CP159485">
    <property type="protein sequence ID" value="XCI29857.1"/>
    <property type="molecule type" value="Genomic_DNA"/>
</dbReference>
<keyword evidence="4 7" id="KW-0704">Schiff base</keyword>
<evidence type="ECO:0000256" key="6">
    <source>
        <dbReference type="ARBA" id="ARBA00056337"/>
    </source>
</evidence>
<evidence type="ECO:0000256" key="1">
    <source>
        <dbReference type="ARBA" id="ARBA00010936"/>
    </source>
</evidence>
<dbReference type="GO" id="GO:0006018">
    <property type="term" value="P:2-deoxyribose 1-phosphate catabolic process"/>
    <property type="evidence" value="ECO:0007669"/>
    <property type="project" value="UniProtKB-UniRule"/>
</dbReference>
<evidence type="ECO:0000256" key="5">
    <source>
        <dbReference type="ARBA" id="ARBA00048791"/>
    </source>
</evidence>
<comment type="pathway">
    <text evidence="7">Carbohydrate degradation; 2-deoxy-D-ribose 1-phosphate degradation; D-glyceraldehyde 3-phosphate and acetaldehyde from 2-deoxy-alpha-D-ribose 1-phosphate: step 2/2.</text>
</comment>
<accession>A0AAU8HWV2</accession>
<dbReference type="FunFam" id="3.20.20.70:FF:000044">
    <property type="entry name" value="Deoxyribose-phosphate aldolase"/>
    <property type="match status" value="1"/>
</dbReference>
<dbReference type="InterPro" id="IPR028581">
    <property type="entry name" value="DeoC_typeI"/>
</dbReference>
<gene>
    <name evidence="7 8" type="primary">deoC</name>
    <name evidence="8" type="ORF">PRVXH_001207</name>
</gene>
<dbReference type="HAMAP" id="MF_00114">
    <property type="entry name" value="DeoC_type1"/>
    <property type="match status" value="1"/>
</dbReference>
<dbReference type="NCBIfam" id="TIGR00126">
    <property type="entry name" value="deoC"/>
    <property type="match status" value="1"/>
</dbReference>
<reference evidence="8" key="2">
    <citation type="submission" date="2024-06" db="EMBL/GenBank/DDBJ databases">
        <authorList>
            <person name="Petrova K.O."/>
            <person name="Toshchakov S.V."/>
            <person name="Boltjanskaja Y.V."/>
            <person name="Kevbrin V.V."/>
        </authorList>
    </citation>
    <scope>NUCLEOTIDE SEQUENCE</scope>
    <source>
        <strain evidence="8">Z-710</strain>
    </source>
</reference>
<dbReference type="AlphaFoldDB" id="A0AAU8HWV2"/>
<dbReference type="GO" id="GO:0005737">
    <property type="term" value="C:cytoplasm"/>
    <property type="evidence" value="ECO:0007669"/>
    <property type="project" value="UniProtKB-SubCell"/>
</dbReference>
<evidence type="ECO:0000313" key="8">
    <source>
        <dbReference type="EMBL" id="XCI29857.1"/>
    </source>
</evidence>
<feature type="active site" description="Proton donor/acceptor" evidence="7">
    <location>
        <position position="93"/>
    </location>
</feature>